<dbReference type="Pfam" id="PF01370">
    <property type="entry name" value="Epimerase"/>
    <property type="match status" value="1"/>
</dbReference>
<dbReference type="InterPro" id="IPR011051">
    <property type="entry name" value="RmlC_Cupin_sf"/>
</dbReference>
<evidence type="ECO:0000259" key="1">
    <source>
        <dbReference type="Pfam" id="PF01370"/>
    </source>
</evidence>
<dbReference type="SUPFAM" id="SSF51182">
    <property type="entry name" value="RmlC-like cupins"/>
    <property type="match status" value="1"/>
</dbReference>
<dbReference type="PANTHER" id="PTHR43245:SF55">
    <property type="entry name" value="NAD(P)-BINDING DOMAIN-CONTAINING PROTEIN"/>
    <property type="match status" value="1"/>
</dbReference>
<organism evidence="3 4">
    <name type="scientific">Deinococcus irradiatisoli</name>
    <dbReference type="NCBI Taxonomy" id="2202254"/>
    <lineage>
        <taxon>Bacteria</taxon>
        <taxon>Thermotogati</taxon>
        <taxon>Deinococcota</taxon>
        <taxon>Deinococci</taxon>
        <taxon>Deinococcales</taxon>
        <taxon>Deinococcaceae</taxon>
        <taxon>Deinococcus</taxon>
    </lineage>
</organism>
<dbReference type="Gene3D" id="3.40.50.720">
    <property type="entry name" value="NAD(P)-binding Rossmann-like Domain"/>
    <property type="match status" value="1"/>
</dbReference>
<feature type="domain" description="NAD-dependent epimerase/dehydratase" evidence="1">
    <location>
        <begin position="5"/>
        <end position="190"/>
    </location>
</feature>
<dbReference type="Pfam" id="PF14667">
    <property type="entry name" value="Polysacc_synt_C"/>
    <property type="match status" value="1"/>
</dbReference>
<dbReference type="InterPro" id="IPR036291">
    <property type="entry name" value="NAD(P)-bd_dom_sf"/>
</dbReference>
<feature type="domain" description="Capsular polysaccharide assembling protein CapF C-terminal" evidence="2">
    <location>
        <begin position="251"/>
        <end position="360"/>
    </location>
</feature>
<evidence type="ECO:0000313" key="3">
    <source>
        <dbReference type="EMBL" id="AWN24636.1"/>
    </source>
</evidence>
<name>A0A2Z3JL55_9DEIO</name>
<dbReference type="Proteomes" id="UP000245368">
    <property type="component" value="Chromosome"/>
</dbReference>
<dbReference type="PANTHER" id="PTHR43245">
    <property type="entry name" value="BIFUNCTIONAL POLYMYXIN RESISTANCE PROTEIN ARNA"/>
    <property type="match status" value="1"/>
</dbReference>
<keyword evidence="4" id="KW-1185">Reference proteome</keyword>
<dbReference type="CDD" id="cd07007">
    <property type="entry name" value="cupin_CapF-like_C"/>
    <property type="match status" value="1"/>
</dbReference>
<dbReference type="AlphaFoldDB" id="A0A2Z3JL55"/>
<dbReference type="InterPro" id="IPR050177">
    <property type="entry name" value="Lipid_A_modif_metabolic_enz"/>
</dbReference>
<dbReference type="InterPro" id="IPR001509">
    <property type="entry name" value="Epimerase_deHydtase"/>
</dbReference>
<dbReference type="SUPFAM" id="SSF51735">
    <property type="entry name" value="NAD(P)-binding Rossmann-fold domains"/>
    <property type="match status" value="1"/>
</dbReference>
<proteinExistence type="predicted"/>
<sequence length="369" mass="40816">MRVGITGARGLIGWHLHAFLRTIPAVKVVVADRHTFAEPEALIQFVSGCDAVIHLAGMNRGDEGEVARTNVALTRQLSEALWAAEGQPQVVFSSSIHIDRDTPYGISKRKSAQLLAEWAVQAGGTFTNLVLPGVFGEGGRPFYNSVVSTFCHQLAAGQIPEVQVNAPMQQLHAQEVARLIFSVLTEKRTGEIRPPGHHLTVTDLLTHLRSLADAYAQNIFPALRDSFERDLFNTYRSYLFPHHFPVPLTIHRDARGELFEAVKGHSGGQSFLSTTRPGITRGNHYHTRKVERFLVVQGQAQIKLRRVLSNEIVCFEVDGASPAYVDIPTLYTHNITNVGQNDLTTLFWTNEFFDPAAPDTTAEEVALHA</sequence>
<accession>A0A2Z3JL55</accession>
<dbReference type="KEGG" id="dez:DKM44_11275"/>
<gene>
    <name evidence="3" type="ORF">DKM44_11275</name>
</gene>
<evidence type="ECO:0000313" key="4">
    <source>
        <dbReference type="Proteomes" id="UP000245368"/>
    </source>
</evidence>
<evidence type="ECO:0000259" key="2">
    <source>
        <dbReference type="Pfam" id="PF14667"/>
    </source>
</evidence>
<dbReference type="OrthoDB" id="9801056at2"/>
<dbReference type="InterPro" id="IPR014710">
    <property type="entry name" value="RmlC-like_jellyroll"/>
</dbReference>
<reference evidence="3 4" key="1">
    <citation type="submission" date="2018-05" db="EMBL/GenBank/DDBJ databases">
        <title>Complete Genome Sequence of Deinococcus sp. strain 17bor-2.</title>
        <authorList>
            <person name="Srinivasan S."/>
        </authorList>
    </citation>
    <scope>NUCLEOTIDE SEQUENCE [LARGE SCALE GENOMIC DNA]</scope>
    <source>
        <strain evidence="3 4">17bor-2</strain>
    </source>
</reference>
<dbReference type="InterPro" id="IPR029303">
    <property type="entry name" value="CapF_C"/>
</dbReference>
<protein>
    <submittedName>
        <fullName evidence="3">Capsule biosynthesis protein CapF</fullName>
    </submittedName>
</protein>
<dbReference type="EMBL" id="CP029494">
    <property type="protein sequence ID" value="AWN24636.1"/>
    <property type="molecule type" value="Genomic_DNA"/>
</dbReference>
<dbReference type="RefSeq" id="WP_109828360.1">
    <property type="nucleotide sequence ID" value="NZ_CP029494.1"/>
</dbReference>
<dbReference type="Gene3D" id="2.60.120.10">
    <property type="entry name" value="Jelly Rolls"/>
    <property type="match status" value="1"/>
</dbReference>